<feature type="region of interest" description="Disordered" evidence="1">
    <location>
        <begin position="8"/>
        <end position="90"/>
    </location>
</feature>
<accession>A0A1W0WSX1</accession>
<protein>
    <submittedName>
        <fullName evidence="2">Uncharacterized protein</fullName>
    </submittedName>
</protein>
<comment type="caution">
    <text evidence="2">The sequence shown here is derived from an EMBL/GenBank/DDBJ whole genome shotgun (WGS) entry which is preliminary data.</text>
</comment>
<proteinExistence type="predicted"/>
<sequence length="90" mass="10143">MAIAVVVEDHPIHSLSSSHLPSSRALKEFHSTTTHSTGETRQTARNDRQSKRAASLEGRHRTYHSTGPSCWRDKASQRSQRALMSYRQAN</sequence>
<organism evidence="2 3">
    <name type="scientific">Hypsibius exemplaris</name>
    <name type="common">Freshwater tardigrade</name>
    <dbReference type="NCBI Taxonomy" id="2072580"/>
    <lineage>
        <taxon>Eukaryota</taxon>
        <taxon>Metazoa</taxon>
        <taxon>Ecdysozoa</taxon>
        <taxon>Tardigrada</taxon>
        <taxon>Eutardigrada</taxon>
        <taxon>Parachela</taxon>
        <taxon>Hypsibioidea</taxon>
        <taxon>Hypsibiidae</taxon>
        <taxon>Hypsibius</taxon>
    </lineage>
</organism>
<feature type="compositionally biased region" description="Low complexity" evidence="1">
    <location>
        <begin position="13"/>
        <end position="23"/>
    </location>
</feature>
<name>A0A1W0WSX1_HYPEX</name>
<evidence type="ECO:0000256" key="1">
    <source>
        <dbReference type="SAM" id="MobiDB-lite"/>
    </source>
</evidence>
<feature type="compositionally biased region" description="Polar residues" evidence="1">
    <location>
        <begin position="31"/>
        <end position="41"/>
    </location>
</feature>
<gene>
    <name evidence="2" type="ORF">BV898_07695</name>
</gene>
<dbReference type="Proteomes" id="UP000192578">
    <property type="component" value="Unassembled WGS sequence"/>
</dbReference>
<evidence type="ECO:0000313" key="2">
    <source>
        <dbReference type="EMBL" id="OQV18302.1"/>
    </source>
</evidence>
<reference evidence="3" key="1">
    <citation type="submission" date="2017-01" db="EMBL/GenBank/DDBJ databases">
        <title>Comparative genomics of anhydrobiosis in the tardigrade Hypsibius dujardini.</title>
        <authorList>
            <person name="Yoshida Y."/>
            <person name="Koutsovoulos G."/>
            <person name="Laetsch D."/>
            <person name="Stevens L."/>
            <person name="Kumar S."/>
            <person name="Horikawa D."/>
            <person name="Ishino K."/>
            <person name="Komine S."/>
            <person name="Tomita M."/>
            <person name="Blaxter M."/>
            <person name="Arakawa K."/>
        </authorList>
    </citation>
    <scope>NUCLEOTIDE SEQUENCE [LARGE SCALE GENOMIC DNA]</scope>
    <source>
        <strain evidence="3">Z151</strain>
    </source>
</reference>
<keyword evidence="3" id="KW-1185">Reference proteome</keyword>
<dbReference type="EMBL" id="MTYJ01000051">
    <property type="protein sequence ID" value="OQV18302.1"/>
    <property type="molecule type" value="Genomic_DNA"/>
</dbReference>
<evidence type="ECO:0000313" key="3">
    <source>
        <dbReference type="Proteomes" id="UP000192578"/>
    </source>
</evidence>
<feature type="compositionally biased region" description="Polar residues" evidence="1">
    <location>
        <begin position="77"/>
        <end position="90"/>
    </location>
</feature>
<dbReference type="AlphaFoldDB" id="A0A1W0WSX1"/>